<accession>A0A0W8FGI5</accession>
<evidence type="ECO:0000313" key="1">
    <source>
        <dbReference type="EMBL" id="KUG19873.1"/>
    </source>
</evidence>
<gene>
    <name evidence="1" type="ORF">ASZ90_010406</name>
</gene>
<protein>
    <submittedName>
        <fullName evidence="1">Uncharacterized protein</fullName>
    </submittedName>
</protein>
<organism evidence="1">
    <name type="scientific">hydrocarbon metagenome</name>
    <dbReference type="NCBI Taxonomy" id="938273"/>
    <lineage>
        <taxon>unclassified sequences</taxon>
        <taxon>metagenomes</taxon>
        <taxon>ecological metagenomes</taxon>
    </lineage>
</organism>
<comment type="caution">
    <text evidence="1">The sequence shown here is derived from an EMBL/GenBank/DDBJ whole genome shotgun (WGS) entry which is preliminary data.</text>
</comment>
<proteinExistence type="predicted"/>
<name>A0A0W8FGI5_9ZZZZ</name>
<dbReference type="EMBL" id="LNQE01001249">
    <property type="protein sequence ID" value="KUG19873.1"/>
    <property type="molecule type" value="Genomic_DNA"/>
</dbReference>
<dbReference type="AlphaFoldDB" id="A0A0W8FGI5"/>
<reference evidence="1" key="1">
    <citation type="journal article" date="2015" name="Proc. Natl. Acad. Sci. U.S.A.">
        <title>Networks of energetic and metabolic interactions define dynamics in microbial communities.</title>
        <authorList>
            <person name="Embree M."/>
            <person name="Liu J.K."/>
            <person name="Al-Bassam M.M."/>
            <person name="Zengler K."/>
        </authorList>
    </citation>
    <scope>NUCLEOTIDE SEQUENCE</scope>
</reference>
<sequence>MKFGKHLSVRKHQTDGIQPQELDQPLAKALAPDRPYGELLLHLVIGAHIQAAPRHDLVDPLCNVFVDILLCRHIDEFHRGPGQELHVPDVALPLGDLLEHDGASLLAVLKRRRDRLHLVEALVVSPPVGDIGDHLLLLKILDHRERFCCGDHGERRLLYGQADQLVLCPAEVPEALVVCLDDPLLSIEDQDQVLRETEEGGHGDALSEGVDLCVPDRPDIDPARNLEDLEVLGDRIPGRPDLLCHISDGHALRTEPESTQDSRLGIVLCLHMDQHA</sequence>